<dbReference type="InterPro" id="IPR052189">
    <property type="entry name" value="L-asp_N-monooxygenase_NS-form"/>
</dbReference>
<name>A0A0N9V0L8_SPHMC</name>
<dbReference type="RefSeq" id="WP_234715669.1">
    <property type="nucleotide sequence ID" value="NZ_CP012700.1"/>
</dbReference>
<dbReference type="AlphaFoldDB" id="A0A0N9V0L8"/>
<dbReference type="KEGG" id="smag:AN936_21370"/>
<dbReference type="EMBL" id="CP012700">
    <property type="protein sequence ID" value="ALH82817.1"/>
    <property type="molecule type" value="Genomic_DNA"/>
</dbReference>
<organism evidence="2 3">
    <name type="scientific">Sphingopyxis macrogoltabida</name>
    <name type="common">Sphingomonas macrogoltabidus</name>
    <dbReference type="NCBI Taxonomy" id="33050"/>
    <lineage>
        <taxon>Bacteria</taxon>
        <taxon>Pseudomonadati</taxon>
        <taxon>Pseudomonadota</taxon>
        <taxon>Alphaproteobacteria</taxon>
        <taxon>Sphingomonadales</taxon>
        <taxon>Sphingomonadaceae</taxon>
        <taxon>Sphingopyxis</taxon>
    </lineage>
</organism>
<dbReference type="Pfam" id="PF13454">
    <property type="entry name" value="NAD_binding_9"/>
    <property type="match status" value="1"/>
</dbReference>
<sequence length="467" mass="51059">MNLVTTELHAPRPRFRTATRVAIVGAGFSGTMLALNLLEQADVEVLLIERDRHRMGAGVAYSSSESAHLLNVRAGNMSAFADRPDHFCDWLAARGLGCDTAFVTRATYGRYLREALAMAMERYGRRLKLVDDEVLDIEERGGQVTLGLVNGGLIEADRAVLAIGNLPPHDPPAVAGAGLPAHRYIGDPWAGDFTEGLANDDPVLIIGTGLTAVDVILRLTAQGFSGPIVALSRRGLRPHRHLDGLPRPRPVLAKPAPELSELVHWARDEADRHDWRLAVDSIRPITQMMWASADAEKRARFLRHLRPFWDVHRHRLAPAVADRIDALVQSGQLVFRAGKIAAVRANPDALAVDWRPRGSDAIETLYAARMINCTGPQGDLLRSSDPLVRRMLAAGRIRPDALRLGLDIDRDGHVVDAKGHASEHILAIGPMTRGDLWEVVAVPDIRIQVGALARRLVNAHWVAGEGL</sequence>
<dbReference type="PANTHER" id="PTHR40254:SF1">
    <property type="entry name" value="BLR0577 PROTEIN"/>
    <property type="match status" value="1"/>
</dbReference>
<accession>A0A0N9V0L8</accession>
<evidence type="ECO:0000313" key="3">
    <source>
        <dbReference type="Proteomes" id="UP000058074"/>
    </source>
</evidence>
<dbReference type="Gene3D" id="3.50.50.60">
    <property type="entry name" value="FAD/NAD(P)-binding domain"/>
    <property type="match status" value="1"/>
</dbReference>
<dbReference type="PATRIC" id="fig|33050.5.peg.4429"/>
<dbReference type="InterPro" id="IPR038732">
    <property type="entry name" value="HpyO/CreE_NAD-binding"/>
</dbReference>
<dbReference type="SUPFAM" id="SSF51905">
    <property type="entry name" value="FAD/NAD(P)-binding domain"/>
    <property type="match status" value="1"/>
</dbReference>
<evidence type="ECO:0000259" key="1">
    <source>
        <dbReference type="Pfam" id="PF13454"/>
    </source>
</evidence>
<dbReference type="PANTHER" id="PTHR40254">
    <property type="entry name" value="BLR0577 PROTEIN"/>
    <property type="match status" value="1"/>
</dbReference>
<gene>
    <name evidence="2" type="ORF">AN936_21370</name>
</gene>
<dbReference type="InterPro" id="IPR036188">
    <property type="entry name" value="FAD/NAD-bd_sf"/>
</dbReference>
<evidence type="ECO:0000313" key="2">
    <source>
        <dbReference type="EMBL" id="ALH82817.1"/>
    </source>
</evidence>
<reference evidence="2 3" key="1">
    <citation type="journal article" date="2015" name="Genome Announc.">
        <title>Complete Genome Sequence of Polypropylene Glycol- and Polyethylene Glycol-Degrading Sphingopyxis macrogoltabida Strain EY-1.</title>
        <authorList>
            <person name="Ohtsubo Y."/>
            <person name="Nagata Y."/>
            <person name="Numata M."/>
            <person name="Tsuchikane K."/>
            <person name="Hosoyama A."/>
            <person name="Yamazoe A."/>
            <person name="Tsuda M."/>
            <person name="Fujita N."/>
            <person name="Kawai F."/>
        </authorList>
    </citation>
    <scope>NUCLEOTIDE SEQUENCE [LARGE SCALE GENOMIC DNA]</scope>
    <source>
        <strain evidence="2 3">EY-1</strain>
    </source>
</reference>
<dbReference type="Proteomes" id="UP000058074">
    <property type="component" value="Chromosome"/>
</dbReference>
<feature type="domain" description="FAD-dependent urate hydroxylase HpyO/Asp monooxygenase CreE-like FAD/NAD(P)-binding" evidence="1">
    <location>
        <begin position="22"/>
        <end position="165"/>
    </location>
</feature>
<proteinExistence type="predicted"/>
<protein>
    <submittedName>
        <fullName evidence="2">FAD-dependent oxidoreductase</fullName>
    </submittedName>
</protein>